<feature type="domain" description="NB-ARC" evidence="2">
    <location>
        <begin position="214"/>
        <end position="373"/>
    </location>
</feature>
<proteinExistence type="predicted"/>
<dbReference type="InterPro" id="IPR002182">
    <property type="entry name" value="NB-ARC"/>
</dbReference>
<dbReference type="InterPro" id="IPR056789">
    <property type="entry name" value="LRR_R13L1-DRL21"/>
</dbReference>
<name>A0A453GT29_AEGTS</name>
<dbReference type="InterPro" id="IPR032675">
    <property type="entry name" value="LRR_dom_sf"/>
</dbReference>
<sequence length="921" mass="103783">SLDSPRLGREMDPIFLAAAATTWVLNKLLDHLKDAAIQALLGSEGFNKDVKHLVHELSRANLVLGSVTAGATSGVMIGNQELARQITEVLEQAVKLAKYLDKLRYYDLEEKIQKMKLKGRNQFTSTMKSMTQSKGKLTSFEIKDIGNTVEKLHKICDNVHAALLIEKHDKLLAAIQNTSTNIGAAVEFFTESKLFPRKEEADVLKLISASKFSDQELLVLPIVGHGGVGKTTLARLVYHNPQVGADFAIKIWVHVSANFDEIKLAQGILEEIAPASEYANIKHLNGLQRVINKYLHKKTYLLVLDDMWEESEARWDKLLAPLRCTDSKGNVILMTTRKLSVANITSKVEGHIKLGGMNDETFWPFFKRCIFRDENYQGNNKLQGIGKEIAIKLKGNPLAAKSVATLLRRNLTEVYWKRILKSDEWKLSNTVDDIIPALKLSYNHLPYHLQQLFSYCAMFPKGYRFEKEQLIRMWIALGFVMDERKKLEDAGSDNFDDLVDRSFFQKDEQHFIVHDLMHDVAQEVSVHECLLVDGSDSLKVFTSIRHVGIWTESVYKDEIIGHHKTFEKKLDEIEKKDILKTLESLMLVGIYDEKISEKFVGALEKLSYVQILKLSAMPFNVDSLLSSVQNFIHLRYLELRYSSDQHRPLPEAICKLYHLIVLDITHWSGLSDLPKSISNLLNLQYLLVPGSGSLHSKISRVGELKLLQELHEFQVQKGSDFNISQLEHLQEIKGSLSILGLENVKDKAEASGARIEDKEHLRTLSLSWGENNDVQKEVIEGLQPHGDLAHLLVINYAGATPTWLGRNFSLGNLESLQLQDCTAMKTLPPFEELPYLKKLSLIGMSSLKDVKIDFNCSELSEVEIMTCSALTTIRLHSCKALTNLTIKDCGALSCLKGLPSSGQVEYNIKGCPQLQADTISS</sequence>
<dbReference type="Pfam" id="PF23559">
    <property type="entry name" value="WHD_DRP"/>
    <property type="match status" value="1"/>
</dbReference>
<dbReference type="PANTHER" id="PTHR23155:SF1133">
    <property type="entry name" value="NBS-LRR-LIKE PROTEIN"/>
    <property type="match status" value="1"/>
</dbReference>
<evidence type="ECO:0000259" key="2">
    <source>
        <dbReference type="Pfam" id="PF00931"/>
    </source>
</evidence>
<dbReference type="GO" id="GO:0098542">
    <property type="term" value="P:defense response to other organism"/>
    <property type="evidence" value="ECO:0007669"/>
    <property type="project" value="TreeGrafter"/>
</dbReference>
<feature type="domain" description="Disease resistance protein winged helix" evidence="3">
    <location>
        <begin position="458"/>
        <end position="521"/>
    </location>
</feature>
<dbReference type="Gramene" id="AET3Gv21194500.12">
    <property type="protein sequence ID" value="AET3Gv21194500.12"/>
    <property type="gene ID" value="AET3Gv21194500"/>
</dbReference>
<dbReference type="Gene3D" id="3.40.50.300">
    <property type="entry name" value="P-loop containing nucleotide triphosphate hydrolases"/>
    <property type="match status" value="1"/>
</dbReference>
<dbReference type="Gene3D" id="1.10.10.10">
    <property type="entry name" value="Winged helix-like DNA-binding domain superfamily/Winged helix DNA-binding domain"/>
    <property type="match status" value="1"/>
</dbReference>
<evidence type="ECO:0000313" key="6">
    <source>
        <dbReference type="Proteomes" id="UP000015105"/>
    </source>
</evidence>
<dbReference type="InterPro" id="IPR036388">
    <property type="entry name" value="WH-like_DNA-bd_sf"/>
</dbReference>
<dbReference type="PRINTS" id="PR00364">
    <property type="entry name" value="DISEASERSIST"/>
</dbReference>
<dbReference type="InterPro" id="IPR044974">
    <property type="entry name" value="Disease_R_plants"/>
</dbReference>
<keyword evidence="1" id="KW-0611">Plant defense</keyword>
<feature type="domain" description="R13L1/DRL21-like LRR repeat region" evidence="4">
    <location>
        <begin position="723"/>
        <end position="844"/>
    </location>
</feature>
<reference evidence="5" key="5">
    <citation type="journal article" date="2021" name="G3 (Bethesda)">
        <title>Aegilops tauschii genome assembly Aet v5.0 features greater sequence contiguity and improved annotation.</title>
        <authorList>
            <person name="Wang L."/>
            <person name="Zhu T."/>
            <person name="Rodriguez J.C."/>
            <person name="Deal K.R."/>
            <person name="Dubcovsky J."/>
            <person name="McGuire P.E."/>
            <person name="Lux T."/>
            <person name="Spannagl M."/>
            <person name="Mayer K.F.X."/>
            <person name="Baldrich P."/>
            <person name="Meyers B.C."/>
            <person name="Huo N."/>
            <person name="Gu Y.Q."/>
            <person name="Zhou H."/>
            <person name="Devos K.M."/>
            <person name="Bennetzen J.L."/>
            <person name="Unver T."/>
            <person name="Budak H."/>
            <person name="Gulick P.J."/>
            <person name="Galiba G."/>
            <person name="Kalapos B."/>
            <person name="Nelson D.R."/>
            <person name="Li P."/>
            <person name="You F.M."/>
            <person name="Luo M.C."/>
            <person name="Dvorak J."/>
        </authorList>
    </citation>
    <scope>NUCLEOTIDE SEQUENCE [LARGE SCALE GENOMIC DNA]</scope>
    <source>
        <strain evidence="5">cv. AL8/78</strain>
    </source>
</reference>
<dbReference type="InterPro" id="IPR027417">
    <property type="entry name" value="P-loop_NTPase"/>
</dbReference>
<evidence type="ECO:0000259" key="3">
    <source>
        <dbReference type="Pfam" id="PF23559"/>
    </source>
</evidence>
<dbReference type="InterPro" id="IPR058922">
    <property type="entry name" value="WHD_DRP"/>
</dbReference>
<reference evidence="6" key="2">
    <citation type="journal article" date="2017" name="Nat. Plants">
        <title>The Aegilops tauschii genome reveals multiple impacts of transposons.</title>
        <authorList>
            <person name="Zhao G."/>
            <person name="Zou C."/>
            <person name="Li K."/>
            <person name="Wang K."/>
            <person name="Li T."/>
            <person name="Gao L."/>
            <person name="Zhang X."/>
            <person name="Wang H."/>
            <person name="Yang Z."/>
            <person name="Liu X."/>
            <person name="Jiang W."/>
            <person name="Mao L."/>
            <person name="Kong X."/>
            <person name="Jiao Y."/>
            <person name="Jia J."/>
        </authorList>
    </citation>
    <scope>NUCLEOTIDE SEQUENCE [LARGE SCALE GENOMIC DNA]</scope>
    <source>
        <strain evidence="6">cv. AL8/78</strain>
    </source>
</reference>
<evidence type="ECO:0000259" key="4">
    <source>
        <dbReference type="Pfam" id="PF25019"/>
    </source>
</evidence>
<dbReference type="GO" id="GO:0043531">
    <property type="term" value="F:ADP binding"/>
    <property type="evidence" value="ECO:0007669"/>
    <property type="project" value="InterPro"/>
</dbReference>
<reference evidence="6" key="1">
    <citation type="journal article" date="2014" name="Science">
        <title>Ancient hybridizations among the ancestral genomes of bread wheat.</title>
        <authorList>
            <consortium name="International Wheat Genome Sequencing Consortium,"/>
            <person name="Marcussen T."/>
            <person name="Sandve S.R."/>
            <person name="Heier L."/>
            <person name="Spannagl M."/>
            <person name="Pfeifer M."/>
            <person name="Jakobsen K.S."/>
            <person name="Wulff B.B."/>
            <person name="Steuernagel B."/>
            <person name="Mayer K.F."/>
            <person name="Olsen O.A."/>
        </authorList>
    </citation>
    <scope>NUCLEOTIDE SEQUENCE [LARGE SCALE GENOMIC DNA]</scope>
    <source>
        <strain evidence="6">cv. AL8/78</strain>
    </source>
</reference>
<dbReference type="Gene3D" id="3.80.10.10">
    <property type="entry name" value="Ribonuclease Inhibitor"/>
    <property type="match status" value="1"/>
</dbReference>
<evidence type="ECO:0000313" key="5">
    <source>
        <dbReference type="EnsemblPlants" id="AET3Gv21194500.12"/>
    </source>
</evidence>
<reference evidence="5" key="3">
    <citation type="journal article" date="2017" name="Nature">
        <title>Genome sequence of the progenitor of the wheat D genome Aegilops tauschii.</title>
        <authorList>
            <person name="Luo M.C."/>
            <person name="Gu Y.Q."/>
            <person name="Puiu D."/>
            <person name="Wang H."/>
            <person name="Twardziok S.O."/>
            <person name="Deal K.R."/>
            <person name="Huo N."/>
            <person name="Zhu T."/>
            <person name="Wang L."/>
            <person name="Wang Y."/>
            <person name="McGuire P.E."/>
            <person name="Liu S."/>
            <person name="Long H."/>
            <person name="Ramasamy R.K."/>
            <person name="Rodriguez J.C."/>
            <person name="Van S.L."/>
            <person name="Yuan L."/>
            <person name="Wang Z."/>
            <person name="Xia Z."/>
            <person name="Xiao L."/>
            <person name="Anderson O.D."/>
            <person name="Ouyang S."/>
            <person name="Liang Y."/>
            <person name="Zimin A.V."/>
            <person name="Pertea G."/>
            <person name="Qi P."/>
            <person name="Bennetzen J.L."/>
            <person name="Dai X."/>
            <person name="Dawson M.W."/>
            <person name="Muller H.G."/>
            <person name="Kugler K."/>
            <person name="Rivarola-Duarte L."/>
            <person name="Spannagl M."/>
            <person name="Mayer K.F.X."/>
            <person name="Lu F.H."/>
            <person name="Bevan M.W."/>
            <person name="Leroy P."/>
            <person name="Li P."/>
            <person name="You F.M."/>
            <person name="Sun Q."/>
            <person name="Liu Z."/>
            <person name="Lyons E."/>
            <person name="Wicker T."/>
            <person name="Salzberg S.L."/>
            <person name="Devos K.M."/>
            <person name="Dvorak J."/>
        </authorList>
    </citation>
    <scope>NUCLEOTIDE SEQUENCE [LARGE SCALE GENOMIC DNA]</scope>
    <source>
        <strain evidence="5">cv. AL8/78</strain>
    </source>
</reference>
<dbReference type="EnsemblPlants" id="AET3Gv21194500.12">
    <property type="protein sequence ID" value="AET3Gv21194500.12"/>
    <property type="gene ID" value="AET3Gv21194500"/>
</dbReference>
<dbReference type="STRING" id="200361.A0A453GT29"/>
<dbReference type="Proteomes" id="UP000015105">
    <property type="component" value="Chromosome 3D"/>
</dbReference>
<organism evidence="5 6">
    <name type="scientific">Aegilops tauschii subsp. strangulata</name>
    <name type="common">Goatgrass</name>
    <dbReference type="NCBI Taxonomy" id="200361"/>
    <lineage>
        <taxon>Eukaryota</taxon>
        <taxon>Viridiplantae</taxon>
        <taxon>Streptophyta</taxon>
        <taxon>Embryophyta</taxon>
        <taxon>Tracheophyta</taxon>
        <taxon>Spermatophyta</taxon>
        <taxon>Magnoliopsida</taxon>
        <taxon>Liliopsida</taxon>
        <taxon>Poales</taxon>
        <taxon>Poaceae</taxon>
        <taxon>BOP clade</taxon>
        <taxon>Pooideae</taxon>
        <taxon>Triticodae</taxon>
        <taxon>Triticeae</taxon>
        <taxon>Triticinae</taxon>
        <taxon>Aegilops</taxon>
    </lineage>
</organism>
<dbReference type="PANTHER" id="PTHR23155">
    <property type="entry name" value="DISEASE RESISTANCE PROTEIN RP"/>
    <property type="match status" value="1"/>
</dbReference>
<evidence type="ECO:0000256" key="1">
    <source>
        <dbReference type="ARBA" id="ARBA00022821"/>
    </source>
</evidence>
<reference evidence="5" key="4">
    <citation type="submission" date="2019-03" db="UniProtKB">
        <authorList>
            <consortium name="EnsemblPlants"/>
        </authorList>
    </citation>
    <scope>IDENTIFICATION</scope>
</reference>
<dbReference type="Pfam" id="PF00931">
    <property type="entry name" value="NB-ARC"/>
    <property type="match status" value="1"/>
</dbReference>
<dbReference type="SUPFAM" id="SSF52540">
    <property type="entry name" value="P-loop containing nucleoside triphosphate hydrolases"/>
    <property type="match status" value="1"/>
</dbReference>
<dbReference type="SUPFAM" id="SSF52058">
    <property type="entry name" value="L domain-like"/>
    <property type="match status" value="1"/>
</dbReference>
<accession>A0A453GT29</accession>
<keyword evidence="6" id="KW-1185">Reference proteome</keyword>
<protein>
    <submittedName>
        <fullName evidence="5">Uncharacterized protein</fullName>
    </submittedName>
</protein>
<dbReference type="AlphaFoldDB" id="A0A453GT29"/>
<dbReference type="Pfam" id="PF25019">
    <property type="entry name" value="LRR_R13L1-DRL21"/>
    <property type="match status" value="1"/>
</dbReference>